<evidence type="ECO:0000313" key="8">
    <source>
        <dbReference type="EMBL" id="KAG5546743.1"/>
    </source>
</evidence>
<feature type="transmembrane region" description="Helical" evidence="6">
    <location>
        <begin position="243"/>
        <end position="262"/>
    </location>
</feature>
<evidence type="ECO:0000313" key="9">
    <source>
        <dbReference type="Proteomes" id="UP000823749"/>
    </source>
</evidence>
<comment type="caution">
    <text evidence="8">The sequence shown here is derived from an EMBL/GenBank/DDBJ whole genome shotgun (WGS) entry which is preliminary data.</text>
</comment>
<organism evidence="8 9">
    <name type="scientific">Rhododendron griersonianum</name>
    <dbReference type="NCBI Taxonomy" id="479676"/>
    <lineage>
        <taxon>Eukaryota</taxon>
        <taxon>Viridiplantae</taxon>
        <taxon>Streptophyta</taxon>
        <taxon>Embryophyta</taxon>
        <taxon>Tracheophyta</taxon>
        <taxon>Spermatophyta</taxon>
        <taxon>Magnoliopsida</taxon>
        <taxon>eudicotyledons</taxon>
        <taxon>Gunneridae</taxon>
        <taxon>Pentapetalae</taxon>
        <taxon>asterids</taxon>
        <taxon>Ericales</taxon>
        <taxon>Ericaceae</taxon>
        <taxon>Ericoideae</taxon>
        <taxon>Rhodoreae</taxon>
        <taxon>Rhododendron</taxon>
    </lineage>
</organism>
<dbReference type="InterPro" id="IPR004853">
    <property type="entry name" value="Sugar_P_trans_dom"/>
</dbReference>
<evidence type="ECO:0000256" key="1">
    <source>
        <dbReference type="ARBA" id="ARBA00004141"/>
    </source>
</evidence>
<feature type="transmembrane region" description="Helical" evidence="6">
    <location>
        <begin position="65"/>
        <end position="85"/>
    </location>
</feature>
<feature type="transmembrane region" description="Helical" evidence="6">
    <location>
        <begin position="97"/>
        <end position="119"/>
    </location>
</feature>
<dbReference type="SUPFAM" id="SSF103481">
    <property type="entry name" value="Multidrug resistance efflux transporter EmrE"/>
    <property type="match status" value="1"/>
</dbReference>
<feature type="transmembrane region" description="Helical" evidence="6">
    <location>
        <begin position="187"/>
        <end position="206"/>
    </location>
</feature>
<dbReference type="AlphaFoldDB" id="A0AAV6K2T1"/>
<dbReference type="EMBL" id="JACTNZ010000006">
    <property type="protein sequence ID" value="KAG5546743.1"/>
    <property type="molecule type" value="Genomic_DNA"/>
</dbReference>
<keyword evidence="9" id="KW-1185">Reference proteome</keyword>
<dbReference type="Proteomes" id="UP000823749">
    <property type="component" value="Chromosome 6"/>
</dbReference>
<feature type="transmembrane region" description="Helical" evidence="6">
    <location>
        <begin position="131"/>
        <end position="149"/>
    </location>
</feature>
<dbReference type="Pfam" id="PF03151">
    <property type="entry name" value="TPT"/>
    <property type="match status" value="1"/>
</dbReference>
<evidence type="ECO:0000256" key="4">
    <source>
        <dbReference type="ARBA" id="ARBA00023136"/>
    </source>
</evidence>
<evidence type="ECO:0000256" key="2">
    <source>
        <dbReference type="ARBA" id="ARBA00022692"/>
    </source>
</evidence>
<name>A0AAV6K2T1_9ERIC</name>
<feature type="transmembrane region" description="Helical" evidence="6">
    <location>
        <begin position="310"/>
        <end position="328"/>
    </location>
</feature>
<proteinExistence type="predicted"/>
<dbReference type="GO" id="GO:0016020">
    <property type="term" value="C:membrane"/>
    <property type="evidence" value="ECO:0007669"/>
    <property type="project" value="UniProtKB-SubCell"/>
</dbReference>
<feature type="transmembrane region" description="Helical" evidence="6">
    <location>
        <begin position="212"/>
        <end position="231"/>
    </location>
</feature>
<accession>A0AAV6K2T1</accession>
<evidence type="ECO:0000256" key="5">
    <source>
        <dbReference type="SAM" id="MobiDB-lite"/>
    </source>
</evidence>
<dbReference type="InterPro" id="IPR037185">
    <property type="entry name" value="EmrE-like"/>
</dbReference>
<feature type="transmembrane region" description="Helical" evidence="6">
    <location>
        <begin position="282"/>
        <end position="303"/>
    </location>
</feature>
<dbReference type="PANTHER" id="PTHR11132">
    <property type="entry name" value="SOLUTE CARRIER FAMILY 35"/>
    <property type="match status" value="1"/>
</dbReference>
<feature type="transmembrane region" description="Helical" evidence="6">
    <location>
        <begin position="161"/>
        <end position="180"/>
    </location>
</feature>
<evidence type="ECO:0000259" key="7">
    <source>
        <dbReference type="Pfam" id="PF03151"/>
    </source>
</evidence>
<keyword evidence="4 6" id="KW-0472">Membrane</keyword>
<sequence>MKQGSSSDQKRLGWIIGLDFCSEKDNLKGVLFRNEESGRALEELRGVLYSELRTSEGAKRQQQRLCGPVVAMTFNFLVAVGIIMANKLVMGKVGFNFPIYLTLIHYSSAWVLLAIFKAFSLLPASPPSKTTPFSSLFSLGVVMAFASGLANTSLKHNSVGFYQMAKIAVTPTIVLAEFILFRKSVTFNKILALAVVSVGVAVATVTDLEFNLFGACVAVAWIIPSSINKILWSNLQQQGNWTALALMWKTTPVTIFFLVALMPWLDPPGGFSFVWNLGNSSAVLISALLGFLLQWSGALALGATSATSHVVLGQFKTCVILLGGYVLFDSDPGFVSICGAVTALLGMSIYTSLNLKESQESSSSNQTPKQNSSALKPKSTEDTTEETNVKDDSNVV</sequence>
<feature type="domain" description="Sugar phosphate transporter" evidence="7">
    <location>
        <begin position="73"/>
        <end position="350"/>
    </location>
</feature>
<comment type="subcellular location">
    <subcellularLocation>
        <location evidence="1">Membrane</location>
        <topology evidence="1">Multi-pass membrane protein</topology>
    </subcellularLocation>
</comment>
<keyword evidence="3 6" id="KW-1133">Transmembrane helix</keyword>
<evidence type="ECO:0000256" key="6">
    <source>
        <dbReference type="SAM" id="Phobius"/>
    </source>
</evidence>
<feature type="region of interest" description="Disordered" evidence="5">
    <location>
        <begin position="359"/>
        <end position="396"/>
    </location>
</feature>
<keyword evidence="2 6" id="KW-0812">Transmembrane</keyword>
<protein>
    <recommendedName>
        <fullName evidence="7">Sugar phosphate transporter domain-containing protein</fullName>
    </recommendedName>
</protein>
<feature type="compositionally biased region" description="Basic and acidic residues" evidence="5">
    <location>
        <begin position="387"/>
        <end position="396"/>
    </location>
</feature>
<reference evidence="8 9" key="1">
    <citation type="submission" date="2020-08" db="EMBL/GenBank/DDBJ databases">
        <title>Plant Genome Project.</title>
        <authorList>
            <person name="Zhang R.-G."/>
        </authorList>
    </citation>
    <scope>NUCLEOTIDE SEQUENCE [LARGE SCALE GENOMIC DNA]</scope>
    <source>
        <strain evidence="8">WSP0</strain>
        <tissue evidence="8">Leaf</tissue>
    </source>
</reference>
<dbReference type="InterPro" id="IPR050186">
    <property type="entry name" value="TPT_transporter"/>
</dbReference>
<evidence type="ECO:0000256" key="3">
    <source>
        <dbReference type="ARBA" id="ARBA00022989"/>
    </source>
</evidence>
<feature type="compositionally biased region" description="Polar residues" evidence="5">
    <location>
        <begin position="359"/>
        <end position="374"/>
    </location>
</feature>
<feature type="transmembrane region" description="Helical" evidence="6">
    <location>
        <begin position="334"/>
        <end position="353"/>
    </location>
</feature>
<gene>
    <name evidence="8" type="ORF">RHGRI_018800</name>
</gene>